<dbReference type="Pfam" id="PF02770">
    <property type="entry name" value="Acyl-CoA_dh_M"/>
    <property type="match status" value="1"/>
</dbReference>
<dbReference type="PANTHER" id="PTHR48083:SF2">
    <property type="entry name" value="MEDIUM-CHAIN SPECIFIC ACYL-COA DEHYDROGENASE, MITOCHONDRIAL"/>
    <property type="match status" value="1"/>
</dbReference>
<keyword evidence="1" id="KW-0560">Oxidoreductase</keyword>
<accession>A0ABY6N602</accession>
<sequence>MTKHKSVEHLLQKLIQQPYLKGADDLPLVEWYRKMRVDTEGLETQGLSALQGGFYANSAGQAFVFGYEVAIQRLTGLDTQEYLAAFCVTENKSAHPQAMQTSLTKKRDGQWMLTGKKDFVTMACNAKWLLVAAKSGLSGDGRNQIKLVKVDVSASGVDVLTHPPLPFIPDVSHGAVTFDSVLVEGKDIYPGDGYANFVKPFRWFEDINVFISLTGYLLKLALTNQWPVSSKVEIMSILVTLVGLQQMDADEPMAHILMFDQAAKLACWLDNYDDEWEGVSSPVAAAWKRDRGIMSVANYARSARYKKALSRMALA</sequence>
<evidence type="ECO:0000259" key="2">
    <source>
        <dbReference type="Pfam" id="PF02770"/>
    </source>
</evidence>
<dbReference type="Proteomes" id="UP001163739">
    <property type="component" value="Chromosome"/>
</dbReference>
<feature type="domain" description="Acyl-CoA oxidase/dehydrogenase middle" evidence="2">
    <location>
        <begin position="85"/>
        <end position="181"/>
    </location>
</feature>
<dbReference type="EMBL" id="CP100390">
    <property type="protein sequence ID" value="UZE97440.1"/>
    <property type="molecule type" value="Genomic_DNA"/>
</dbReference>
<evidence type="ECO:0000313" key="3">
    <source>
        <dbReference type="EMBL" id="UZE97440.1"/>
    </source>
</evidence>
<gene>
    <name evidence="3" type="ORF">NKI27_06740</name>
</gene>
<dbReference type="PANTHER" id="PTHR48083">
    <property type="entry name" value="MEDIUM-CHAIN SPECIFIC ACYL-COA DEHYDROGENASE, MITOCHONDRIAL-RELATED"/>
    <property type="match status" value="1"/>
</dbReference>
<dbReference type="InterPro" id="IPR050741">
    <property type="entry name" value="Acyl-CoA_dehydrogenase"/>
</dbReference>
<reference evidence="3" key="1">
    <citation type="submission" date="2022-06" db="EMBL/GenBank/DDBJ databases">
        <title>Alkalimarinus sp. nov., isolated from gut of a Alitta virens.</title>
        <authorList>
            <person name="Yang A.I."/>
            <person name="Shin N.-R."/>
        </authorList>
    </citation>
    <scope>NUCLEOTIDE SEQUENCE</scope>
    <source>
        <strain evidence="3">A2M4</strain>
    </source>
</reference>
<dbReference type="InterPro" id="IPR006091">
    <property type="entry name" value="Acyl-CoA_Oxase/DH_mid-dom"/>
</dbReference>
<organism evidence="3 4">
    <name type="scientific">Alkalimarinus alittae</name>
    <dbReference type="NCBI Taxonomy" id="2961619"/>
    <lineage>
        <taxon>Bacteria</taxon>
        <taxon>Pseudomonadati</taxon>
        <taxon>Pseudomonadota</taxon>
        <taxon>Gammaproteobacteria</taxon>
        <taxon>Alteromonadales</taxon>
        <taxon>Alteromonadaceae</taxon>
        <taxon>Alkalimarinus</taxon>
    </lineage>
</organism>
<name>A0ABY6N602_9ALTE</name>
<evidence type="ECO:0000313" key="4">
    <source>
        <dbReference type="Proteomes" id="UP001163739"/>
    </source>
</evidence>
<keyword evidence="4" id="KW-1185">Reference proteome</keyword>
<dbReference type="InterPro" id="IPR046373">
    <property type="entry name" value="Acyl-CoA_Oxase/DH_mid-dom_sf"/>
</dbReference>
<protein>
    <submittedName>
        <fullName evidence="3">Acyl-CoA dehydrogenase family protein</fullName>
    </submittedName>
</protein>
<dbReference type="SUPFAM" id="SSF56645">
    <property type="entry name" value="Acyl-CoA dehydrogenase NM domain-like"/>
    <property type="match status" value="1"/>
</dbReference>
<dbReference type="RefSeq" id="WP_265048914.1">
    <property type="nucleotide sequence ID" value="NZ_CP100390.1"/>
</dbReference>
<dbReference type="InterPro" id="IPR009100">
    <property type="entry name" value="AcylCoA_DH/oxidase_NM_dom_sf"/>
</dbReference>
<proteinExistence type="predicted"/>
<evidence type="ECO:0000256" key="1">
    <source>
        <dbReference type="ARBA" id="ARBA00023002"/>
    </source>
</evidence>
<dbReference type="Gene3D" id="2.40.110.10">
    <property type="entry name" value="Butyryl-CoA Dehydrogenase, subunit A, domain 2"/>
    <property type="match status" value="1"/>
</dbReference>